<evidence type="ECO:0000313" key="6">
    <source>
        <dbReference type="EMBL" id="SKA96484.1"/>
    </source>
</evidence>
<dbReference type="Proteomes" id="UP000190027">
    <property type="component" value="Unassembled WGS sequence"/>
</dbReference>
<evidence type="ECO:0000256" key="1">
    <source>
        <dbReference type="ARBA" id="ARBA00011028"/>
    </source>
</evidence>
<evidence type="ECO:0000256" key="5">
    <source>
        <dbReference type="SAM" id="SignalP"/>
    </source>
</evidence>
<dbReference type="Gene3D" id="3.40.50.1980">
    <property type="entry name" value="Nitrogenase molybdenum iron protein domain"/>
    <property type="match status" value="2"/>
</dbReference>
<evidence type="ECO:0000313" key="7">
    <source>
        <dbReference type="Proteomes" id="UP000190027"/>
    </source>
</evidence>
<dbReference type="PRINTS" id="PR00691">
    <property type="entry name" value="ADHESINB"/>
</dbReference>
<name>A0A1T4Y3S2_9BACT</name>
<dbReference type="RefSeq" id="WP_159447246.1">
    <property type="nucleotide sequence ID" value="NZ_FUYC01000026.1"/>
</dbReference>
<sequence length="310" mass="34053">MKLTRYFSLVLCAVLLAALVVLPASRALARPLSVAVSVAPQQWAVEQVGGGLVSVLPLVPPGSDPHVYEPKPSQVAQLADADLYLTIGLEFEKAWLGRLAGANPHLHVVSMLGTDAPVPEIPEQHDHHAEVQHDHHAGHHHHEGLDPHVWTSPKGMARMLDGTLAELVRLDPDNAVQYREGHARAMAEVHELDREIHQMFDPIPADRRVFLVFHPAWGHFAQDYGLRQLSIQMEGKEPGPVELARVIREAKESNVKAVFIQPQMSRRTAGQVANALDGRVVRADPLALDWAQNLRSVARGFRVAMSGSGE</sequence>
<dbReference type="PRINTS" id="PR00690">
    <property type="entry name" value="ADHESNFAMILY"/>
</dbReference>
<proteinExistence type="inferred from homology"/>
<evidence type="ECO:0000256" key="4">
    <source>
        <dbReference type="RuleBase" id="RU003512"/>
    </source>
</evidence>
<dbReference type="AlphaFoldDB" id="A0A1T4Y3S2"/>
<dbReference type="SUPFAM" id="SSF53807">
    <property type="entry name" value="Helical backbone' metal receptor"/>
    <property type="match status" value="1"/>
</dbReference>
<dbReference type="InterPro" id="IPR006129">
    <property type="entry name" value="AdhesinB"/>
</dbReference>
<dbReference type="GO" id="GO:0046872">
    <property type="term" value="F:metal ion binding"/>
    <property type="evidence" value="ECO:0007669"/>
    <property type="project" value="InterPro"/>
</dbReference>
<dbReference type="Pfam" id="PF01297">
    <property type="entry name" value="ZnuA"/>
    <property type="match status" value="1"/>
</dbReference>
<accession>A0A1T4Y3S2</accession>
<feature type="chain" id="PRO_5012707557" evidence="5">
    <location>
        <begin position="30"/>
        <end position="310"/>
    </location>
</feature>
<keyword evidence="7" id="KW-1185">Reference proteome</keyword>
<organism evidence="6 7">
    <name type="scientific">Paucidesulfovibrio gracilis DSM 16080</name>
    <dbReference type="NCBI Taxonomy" id="1121449"/>
    <lineage>
        <taxon>Bacteria</taxon>
        <taxon>Pseudomonadati</taxon>
        <taxon>Thermodesulfobacteriota</taxon>
        <taxon>Desulfovibrionia</taxon>
        <taxon>Desulfovibrionales</taxon>
        <taxon>Desulfovibrionaceae</taxon>
        <taxon>Paucidesulfovibrio</taxon>
    </lineage>
</organism>
<dbReference type="PANTHER" id="PTHR42953:SF3">
    <property type="entry name" value="HIGH-AFFINITY ZINC UPTAKE SYSTEM PROTEIN ZNUA"/>
    <property type="match status" value="1"/>
</dbReference>
<protein>
    <submittedName>
        <fullName evidence="6">Zinc transport system substrate-binding protein</fullName>
    </submittedName>
</protein>
<evidence type="ECO:0000256" key="3">
    <source>
        <dbReference type="ARBA" id="ARBA00022729"/>
    </source>
</evidence>
<gene>
    <name evidence="6" type="ORF">SAMN02745704_02734</name>
</gene>
<dbReference type="InterPro" id="IPR006128">
    <property type="entry name" value="Lipoprotein_PsaA-like"/>
</dbReference>
<keyword evidence="2 4" id="KW-0813">Transport</keyword>
<feature type="signal peptide" evidence="5">
    <location>
        <begin position="1"/>
        <end position="29"/>
    </location>
</feature>
<dbReference type="InterPro" id="IPR050492">
    <property type="entry name" value="Bact_metal-bind_prot9"/>
</dbReference>
<dbReference type="GO" id="GO:0030001">
    <property type="term" value="P:metal ion transport"/>
    <property type="evidence" value="ECO:0007669"/>
    <property type="project" value="InterPro"/>
</dbReference>
<dbReference type="GO" id="GO:0007155">
    <property type="term" value="P:cell adhesion"/>
    <property type="evidence" value="ECO:0007669"/>
    <property type="project" value="InterPro"/>
</dbReference>
<keyword evidence="3 5" id="KW-0732">Signal</keyword>
<dbReference type="InterPro" id="IPR006127">
    <property type="entry name" value="ZnuA-like"/>
</dbReference>
<dbReference type="PANTHER" id="PTHR42953">
    <property type="entry name" value="HIGH-AFFINITY ZINC UPTAKE SYSTEM PROTEIN ZNUA-RELATED"/>
    <property type="match status" value="1"/>
</dbReference>
<evidence type="ECO:0000256" key="2">
    <source>
        <dbReference type="ARBA" id="ARBA00022448"/>
    </source>
</evidence>
<dbReference type="EMBL" id="FUYC01000026">
    <property type="protein sequence ID" value="SKA96484.1"/>
    <property type="molecule type" value="Genomic_DNA"/>
</dbReference>
<comment type="similarity">
    <text evidence="1 4">Belongs to the bacterial solute-binding protein 9 family.</text>
</comment>
<dbReference type="STRING" id="1121449.SAMN02745704_02734"/>
<reference evidence="6 7" key="1">
    <citation type="submission" date="2017-02" db="EMBL/GenBank/DDBJ databases">
        <authorList>
            <person name="Peterson S.W."/>
        </authorList>
    </citation>
    <scope>NUCLEOTIDE SEQUENCE [LARGE SCALE GENOMIC DNA]</scope>
    <source>
        <strain evidence="6 7">DSM 16080</strain>
    </source>
</reference>
<dbReference type="OrthoDB" id="9810636at2"/>